<dbReference type="InterPro" id="IPR001300">
    <property type="entry name" value="Peptidase_C2_calpain_cat"/>
</dbReference>
<dbReference type="InterPro" id="IPR022684">
    <property type="entry name" value="Calpain_cysteine_protease"/>
</dbReference>
<sequence>MAEQPIYATGMAYKLRSQWDRDEGLGQNHNAVKFLGQDYDSLKAQCLQSGRLFEDSLFPAVASSLGFNELGPRSAKTSGMRWMRPTELCKRPEFIVDGATRTDICQGALGDCWLLAAIASLTLNDHLLHRVVPHGQGFQQGYAGIFHFQFWQFGEWVDVVIDDRLPARDGKLLFVHSKDGTEFWSALMEKAYAKLNGCYEALSGGSTCEGFEDFTGGVTEMYDLNKAPSDLFSIIRRAVERGSLLGCSIDVSTATFIIVTFILPGTPTGIKLFYSFQHQIQNAQHNAKEWDSIDPSARSRLQNRSEDGEFWMSYTDFLREFSRLEICNLTADALQNSQMKKWSSSLFQGEWRRGSTAGGCRNYPGKISGASEKKGKIAG</sequence>
<keyword evidence="3" id="KW-0963">Cytoplasm</keyword>
<dbReference type="Ensembl" id="ENSPNYT00000032041.1">
    <property type="protein sequence ID" value="ENSPNYP00000031289.1"/>
    <property type="gene ID" value="ENSPNYG00000023590.1"/>
</dbReference>
<evidence type="ECO:0000313" key="12">
    <source>
        <dbReference type="Ensembl" id="ENSPNYP00000031289.1"/>
    </source>
</evidence>
<comment type="caution">
    <text evidence="10">Lacks conserved residue(s) required for the propagation of feature annotation.</text>
</comment>
<dbReference type="InterPro" id="IPR000169">
    <property type="entry name" value="Pept_cys_AS"/>
</dbReference>
<accession>A0A3B4H9X8</accession>
<dbReference type="Gene3D" id="3.90.70.10">
    <property type="entry name" value="Cysteine proteinases"/>
    <property type="match status" value="2"/>
</dbReference>
<evidence type="ECO:0000256" key="10">
    <source>
        <dbReference type="PROSITE-ProRule" id="PRU00239"/>
    </source>
</evidence>
<dbReference type="InterPro" id="IPR036213">
    <property type="entry name" value="Calpain_III_sf"/>
</dbReference>
<feature type="active site" evidence="9">
    <location>
        <position position="112"/>
    </location>
</feature>
<comment type="subcellular location">
    <subcellularLocation>
        <location evidence="1">Cytoplasm</location>
    </subcellularLocation>
</comment>
<keyword evidence="6" id="KW-0677">Repeat</keyword>
<dbReference type="Gene3D" id="2.60.120.380">
    <property type="match status" value="1"/>
</dbReference>
<name>A0A3B4H9X8_9CICH</name>
<dbReference type="InterPro" id="IPR038765">
    <property type="entry name" value="Papain-like_cys_pep_sf"/>
</dbReference>
<keyword evidence="5" id="KW-0645">Protease</keyword>
<dbReference type="PROSITE" id="PS50203">
    <property type="entry name" value="CALPAIN_CAT"/>
    <property type="match status" value="1"/>
</dbReference>
<dbReference type="PANTHER" id="PTHR10183:SF284">
    <property type="entry name" value="CALPAIN-1 CATALYTIC SUBUNIT"/>
    <property type="match status" value="1"/>
</dbReference>
<dbReference type="PROSITE" id="PS00139">
    <property type="entry name" value="THIOL_PROTEASE_CYS"/>
    <property type="match status" value="1"/>
</dbReference>
<feature type="active site" evidence="9">
    <location>
        <position position="282"/>
    </location>
</feature>
<dbReference type="PRINTS" id="PR00704">
    <property type="entry name" value="CALPAIN"/>
</dbReference>
<dbReference type="GeneTree" id="ENSGT00940000159147"/>
<evidence type="ECO:0000256" key="4">
    <source>
        <dbReference type="ARBA" id="ARBA00022553"/>
    </source>
</evidence>
<evidence type="ECO:0000256" key="5">
    <source>
        <dbReference type="ARBA" id="ARBA00022670"/>
    </source>
</evidence>
<keyword evidence="7" id="KW-0378">Hydrolase</keyword>
<protein>
    <submittedName>
        <fullName evidence="12">Zgc:55262</fullName>
    </submittedName>
</protein>
<dbReference type="SMART" id="SM00230">
    <property type="entry name" value="CysPc"/>
    <property type="match status" value="1"/>
</dbReference>
<evidence type="ECO:0000256" key="8">
    <source>
        <dbReference type="ARBA" id="ARBA00022807"/>
    </source>
</evidence>
<evidence type="ECO:0000256" key="3">
    <source>
        <dbReference type="ARBA" id="ARBA00022490"/>
    </source>
</evidence>
<evidence type="ECO:0000256" key="6">
    <source>
        <dbReference type="ARBA" id="ARBA00022737"/>
    </source>
</evidence>
<evidence type="ECO:0000256" key="9">
    <source>
        <dbReference type="PIRSR" id="PIRSR622684-1"/>
    </source>
</evidence>
<dbReference type="AlphaFoldDB" id="A0A3B4H9X8"/>
<dbReference type="SUPFAM" id="SSF49758">
    <property type="entry name" value="Calpain large subunit, middle domain (domain III)"/>
    <property type="match status" value="1"/>
</dbReference>
<dbReference type="Pfam" id="PF00648">
    <property type="entry name" value="Peptidase_C2"/>
    <property type="match status" value="2"/>
</dbReference>
<organism evidence="12">
    <name type="scientific">Pundamilia nyererei</name>
    <dbReference type="NCBI Taxonomy" id="303518"/>
    <lineage>
        <taxon>Eukaryota</taxon>
        <taxon>Metazoa</taxon>
        <taxon>Chordata</taxon>
        <taxon>Craniata</taxon>
        <taxon>Vertebrata</taxon>
        <taxon>Euteleostomi</taxon>
        <taxon>Actinopterygii</taxon>
        <taxon>Neopterygii</taxon>
        <taxon>Teleostei</taxon>
        <taxon>Neoteleostei</taxon>
        <taxon>Acanthomorphata</taxon>
        <taxon>Ovalentaria</taxon>
        <taxon>Cichlomorphae</taxon>
        <taxon>Cichliformes</taxon>
        <taxon>Cichlidae</taxon>
        <taxon>African cichlids</taxon>
        <taxon>Pseudocrenilabrinae</taxon>
        <taxon>Haplochromini</taxon>
        <taxon>Pundamilia</taxon>
    </lineage>
</organism>
<feature type="domain" description="Calpain catalytic" evidence="11">
    <location>
        <begin position="52"/>
        <end position="330"/>
    </location>
</feature>
<dbReference type="STRING" id="303518.ENSPNYP00000031289"/>
<evidence type="ECO:0000256" key="2">
    <source>
        <dbReference type="ARBA" id="ARBA00007623"/>
    </source>
</evidence>
<dbReference type="GO" id="GO:0006508">
    <property type="term" value="P:proteolysis"/>
    <property type="evidence" value="ECO:0007669"/>
    <property type="project" value="UniProtKB-KW"/>
</dbReference>
<evidence type="ECO:0000256" key="7">
    <source>
        <dbReference type="ARBA" id="ARBA00022801"/>
    </source>
</evidence>
<dbReference type="SUPFAM" id="SSF54001">
    <property type="entry name" value="Cysteine proteinases"/>
    <property type="match status" value="1"/>
</dbReference>
<keyword evidence="4" id="KW-0597">Phosphoprotein</keyword>
<evidence type="ECO:0000259" key="11">
    <source>
        <dbReference type="PROSITE" id="PS50203"/>
    </source>
</evidence>
<dbReference type="CDD" id="cd00044">
    <property type="entry name" value="CysPc"/>
    <property type="match status" value="1"/>
</dbReference>
<dbReference type="GO" id="GO:0005737">
    <property type="term" value="C:cytoplasm"/>
    <property type="evidence" value="ECO:0007669"/>
    <property type="project" value="UniProtKB-SubCell"/>
</dbReference>
<keyword evidence="8" id="KW-0788">Thiol protease</keyword>
<evidence type="ECO:0000256" key="1">
    <source>
        <dbReference type="ARBA" id="ARBA00004496"/>
    </source>
</evidence>
<dbReference type="GO" id="GO:0004198">
    <property type="term" value="F:calcium-dependent cysteine-type endopeptidase activity"/>
    <property type="evidence" value="ECO:0007669"/>
    <property type="project" value="InterPro"/>
</dbReference>
<proteinExistence type="inferred from homology"/>
<reference evidence="12" key="1">
    <citation type="submission" date="2023-09" db="UniProtKB">
        <authorList>
            <consortium name="Ensembl"/>
        </authorList>
    </citation>
    <scope>IDENTIFICATION</scope>
</reference>
<dbReference type="PANTHER" id="PTHR10183">
    <property type="entry name" value="CALPAIN"/>
    <property type="match status" value="1"/>
</dbReference>
<comment type="similarity">
    <text evidence="2">Belongs to the peptidase C2 family.</text>
</comment>